<organism evidence="2 3">
    <name type="scientific">Takifugu flavidus</name>
    <name type="common">sansaifugu</name>
    <dbReference type="NCBI Taxonomy" id="433684"/>
    <lineage>
        <taxon>Eukaryota</taxon>
        <taxon>Metazoa</taxon>
        <taxon>Chordata</taxon>
        <taxon>Craniata</taxon>
        <taxon>Vertebrata</taxon>
        <taxon>Euteleostomi</taxon>
        <taxon>Actinopterygii</taxon>
        <taxon>Neopterygii</taxon>
        <taxon>Teleostei</taxon>
        <taxon>Neoteleostei</taxon>
        <taxon>Acanthomorphata</taxon>
        <taxon>Eupercaria</taxon>
        <taxon>Tetraodontiformes</taxon>
        <taxon>Tetradontoidea</taxon>
        <taxon>Tetraodontidae</taxon>
        <taxon>Takifugu</taxon>
    </lineage>
</organism>
<comment type="caution">
    <text evidence="2">The sequence shown here is derived from an EMBL/GenBank/DDBJ whole genome shotgun (WGS) entry which is preliminary data.</text>
</comment>
<evidence type="ECO:0000313" key="2">
    <source>
        <dbReference type="EMBL" id="TWW58043.1"/>
    </source>
</evidence>
<evidence type="ECO:0000313" key="3">
    <source>
        <dbReference type="Proteomes" id="UP000324091"/>
    </source>
</evidence>
<dbReference type="EMBL" id="RHFK02000020">
    <property type="protein sequence ID" value="TWW58043.1"/>
    <property type="molecule type" value="Genomic_DNA"/>
</dbReference>
<keyword evidence="3" id="KW-1185">Reference proteome</keyword>
<protein>
    <submittedName>
        <fullName evidence="2">Uncharacterized protein</fullName>
    </submittedName>
</protein>
<feature type="region of interest" description="Disordered" evidence="1">
    <location>
        <begin position="1"/>
        <end position="26"/>
    </location>
</feature>
<gene>
    <name evidence="2" type="ORF">D4764_07G0007620</name>
</gene>
<reference evidence="2 3" key="1">
    <citation type="submission" date="2019-04" db="EMBL/GenBank/DDBJ databases">
        <title>Chromosome genome assembly for Takifugu flavidus.</title>
        <authorList>
            <person name="Xiao S."/>
        </authorList>
    </citation>
    <scope>NUCLEOTIDE SEQUENCE [LARGE SCALE GENOMIC DNA]</scope>
    <source>
        <strain evidence="2">HTHZ2018</strain>
        <tissue evidence="2">Muscle</tissue>
    </source>
</reference>
<sequence length="26" mass="2869">MANDRVGRNSDGHNMGHDRISLDCTP</sequence>
<evidence type="ECO:0000256" key="1">
    <source>
        <dbReference type="SAM" id="MobiDB-lite"/>
    </source>
</evidence>
<accession>A0A5C6MSV4</accession>
<dbReference type="Proteomes" id="UP000324091">
    <property type="component" value="Chromosome 7"/>
</dbReference>
<dbReference type="AlphaFoldDB" id="A0A5C6MSV4"/>
<proteinExistence type="predicted"/>
<name>A0A5C6MSV4_9TELE</name>